<protein>
    <submittedName>
        <fullName evidence="1">HAD-IA family hydrolase</fullName>
    </submittedName>
</protein>
<dbReference type="Pfam" id="PF13419">
    <property type="entry name" value="HAD_2"/>
    <property type="match status" value="1"/>
</dbReference>
<dbReference type="InterPro" id="IPR041492">
    <property type="entry name" value="HAD_2"/>
</dbReference>
<dbReference type="AlphaFoldDB" id="A0A0I9WET6"/>
<dbReference type="SFLD" id="SFLDS00003">
    <property type="entry name" value="Haloacid_Dehalogenase"/>
    <property type="match status" value="1"/>
</dbReference>
<dbReference type="PANTHER" id="PTHR43434">
    <property type="entry name" value="PHOSPHOGLYCOLATE PHOSPHATASE"/>
    <property type="match status" value="1"/>
</dbReference>
<dbReference type="Gene3D" id="1.10.150.240">
    <property type="entry name" value="Putative phosphatase, domain 2"/>
    <property type="match status" value="1"/>
</dbReference>
<evidence type="ECO:0000313" key="2">
    <source>
        <dbReference type="Proteomes" id="UP000588071"/>
    </source>
</evidence>
<proteinExistence type="predicted"/>
<comment type="caution">
    <text evidence="1">The sequence shown here is derived from an EMBL/GenBank/DDBJ whole genome shotgun (WGS) entry which is preliminary data.</text>
</comment>
<dbReference type="GO" id="GO:0005829">
    <property type="term" value="C:cytosol"/>
    <property type="evidence" value="ECO:0007669"/>
    <property type="project" value="TreeGrafter"/>
</dbReference>
<dbReference type="GO" id="GO:0006281">
    <property type="term" value="P:DNA repair"/>
    <property type="evidence" value="ECO:0007669"/>
    <property type="project" value="TreeGrafter"/>
</dbReference>
<sequence>MYQNFIWDFDGTLFNTYPKMLKAYVKTMQHYQISITPSAIYRTLKIQSSKDLANQYQLDFEEFDQIYKQFEKSDTSNVFAYDDAKYILEKVIEKGGKNYLLTHRENASAKALLQGSQLDGLFVEIVGPENKFPRKPDPTSLLYLVEKYQMDKTKTVMIGDRPMDIDAGINAGVQSIFYNDERLFKIKQAHHEVHSLTEIEKFLGE</sequence>
<dbReference type="InterPro" id="IPR023198">
    <property type="entry name" value="PGP-like_dom2"/>
</dbReference>
<dbReference type="SUPFAM" id="SSF56784">
    <property type="entry name" value="HAD-like"/>
    <property type="match status" value="1"/>
</dbReference>
<keyword evidence="1" id="KW-0378">Hydrolase</keyword>
<dbReference type="PANTHER" id="PTHR43434:SF25">
    <property type="entry name" value="PHOSPHOGLYCOLATE PHOSPHATASE"/>
    <property type="match status" value="1"/>
</dbReference>
<dbReference type="InterPro" id="IPR050155">
    <property type="entry name" value="HAD-like_hydrolase_sf"/>
</dbReference>
<name>A0A0I9WET6_9ENTE</name>
<accession>A0A0I9WET6</accession>
<reference evidence="1 2" key="1">
    <citation type="submission" date="2020-04" db="EMBL/GenBank/DDBJ databases">
        <authorList>
            <person name="Hitch T.C.A."/>
            <person name="Wylensek D."/>
            <person name="Clavel T."/>
        </authorList>
    </citation>
    <scope>NUCLEOTIDE SEQUENCE [LARGE SCALE GENOMIC DNA]</scope>
    <source>
        <strain evidence="1 2">WCA-380-WT-3C</strain>
    </source>
</reference>
<dbReference type="InterPro" id="IPR036412">
    <property type="entry name" value="HAD-like_sf"/>
</dbReference>
<gene>
    <name evidence="1" type="ORF">HF857_01205</name>
</gene>
<dbReference type="SFLD" id="SFLDG01129">
    <property type="entry name" value="C1.5:_HAD__Beta-PGM__Phosphata"/>
    <property type="match status" value="1"/>
</dbReference>
<dbReference type="GO" id="GO:0008967">
    <property type="term" value="F:phosphoglycolate phosphatase activity"/>
    <property type="evidence" value="ECO:0007669"/>
    <property type="project" value="TreeGrafter"/>
</dbReference>
<evidence type="ECO:0000313" key="1">
    <source>
        <dbReference type="EMBL" id="NME48888.1"/>
    </source>
</evidence>
<organism evidence="1 2">
    <name type="scientific">Enterococcus cecorum</name>
    <dbReference type="NCBI Taxonomy" id="44008"/>
    <lineage>
        <taxon>Bacteria</taxon>
        <taxon>Bacillati</taxon>
        <taxon>Bacillota</taxon>
        <taxon>Bacilli</taxon>
        <taxon>Lactobacillales</taxon>
        <taxon>Enterococcaceae</taxon>
        <taxon>Enterococcus</taxon>
    </lineage>
</organism>
<dbReference type="SFLD" id="SFLDG01135">
    <property type="entry name" value="C1.5.6:_HAD__Beta-PGM__Phospha"/>
    <property type="match status" value="1"/>
</dbReference>
<dbReference type="InterPro" id="IPR023214">
    <property type="entry name" value="HAD_sf"/>
</dbReference>
<dbReference type="InterPro" id="IPR006439">
    <property type="entry name" value="HAD-SF_hydro_IA"/>
</dbReference>
<dbReference type="RefSeq" id="WP_047341689.1">
    <property type="nucleotide sequence ID" value="NZ_CP010064.1"/>
</dbReference>
<dbReference type="Gene3D" id="3.40.50.1000">
    <property type="entry name" value="HAD superfamily/HAD-like"/>
    <property type="match status" value="1"/>
</dbReference>
<dbReference type="Proteomes" id="UP000588071">
    <property type="component" value="Unassembled WGS sequence"/>
</dbReference>
<dbReference type="NCBIfam" id="TIGR01549">
    <property type="entry name" value="HAD-SF-IA-v1"/>
    <property type="match status" value="1"/>
</dbReference>
<dbReference type="EMBL" id="JABAFV010000001">
    <property type="protein sequence ID" value="NME48888.1"/>
    <property type="molecule type" value="Genomic_DNA"/>
</dbReference>